<protein>
    <submittedName>
        <fullName evidence="2">Discoidin domain-containing protein</fullName>
    </submittedName>
</protein>
<comment type="caution">
    <text evidence="2">The sequence shown here is derived from an EMBL/GenBank/DDBJ whole genome shotgun (WGS) entry which is preliminary data.</text>
</comment>
<accession>A0ABS8PN64</accession>
<dbReference type="EMBL" id="JAJNEC010000004">
    <property type="protein sequence ID" value="MCD2422533.1"/>
    <property type="molecule type" value="Genomic_DNA"/>
</dbReference>
<keyword evidence="3" id="KW-1185">Reference proteome</keyword>
<proteinExistence type="predicted"/>
<dbReference type="InterPro" id="IPR000421">
    <property type="entry name" value="FA58C"/>
</dbReference>
<evidence type="ECO:0000313" key="3">
    <source>
        <dbReference type="Proteomes" id="UP001199816"/>
    </source>
</evidence>
<dbReference type="Gene3D" id="2.60.120.260">
    <property type="entry name" value="Galactose-binding domain-like"/>
    <property type="match status" value="1"/>
</dbReference>
<reference evidence="2 3" key="1">
    <citation type="submission" date="2021-11" db="EMBL/GenBank/DDBJ databases">
        <title>Genomic of Niabella pedocola.</title>
        <authorList>
            <person name="Wu T."/>
        </authorList>
    </citation>
    <scope>NUCLEOTIDE SEQUENCE [LARGE SCALE GENOMIC DNA]</scope>
    <source>
        <strain evidence="2 3">JCM 31011</strain>
    </source>
</reference>
<sequence length="401" mass="45479">MKIKMVSIFWPGLLMMLFLLACDKKETAYYGMQVAPVVYNGNAIEYLKSQNGVYDSMLVVLGRYPDMIRKITSGDSVTLFAIPNNSFKRAVENFNNYRRSIDSAPLYLKPGQYDLSRPDSGMFNYEGLRVLMARYIVDGSHPFEELAQASGGIPFTSYDYAYKMNLKAILESSAGTANNGPKVIEFSDMNFSLFRRFWKSAYTSSVATARAGSVLIHTLAQDHEFGFSSFTSTLADFSIDRSLWKPFSWHSIAPATTTGGTVTHAFDGSLVTFWQTLYPGYAGYRDIPAPYYFTVDMGRNNNLSGMAVQNRQETISSAWPGRTVRFLMEFAADTTQTKAPLQWMSSDTFSFPETLSFTVYAKQRFAFPQRYNARFFRFTVLQNYGGFASYKYVNLAELWLY</sequence>
<evidence type="ECO:0000313" key="2">
    <source>
        <dbReference type="EMBL" id="MCD2422533.1"/>
    </source>
</evidence>
<dbReference type="RefSeq" id="WP_231003613.1">
    <property type="nucleotide sequence ID" value="NZ_JAJNEC010000004.1"/>
</dbReference>
<evidence type="ECO:0000259" key="1">
    <source>
        <dbReference type="PROSITE" id="PS50022"/>
    </source>
</evidence>
<dbReference type="PROSITE" id="PS51257">
    <property type="entry name" value="PROKAR_LIPOPROTEIN"/>
    <property type="match status" value="1"/>
</dbReference>
<organism evidence="2 3">
    <name type="scientific">Niabella pedocola</name>
    <dbReference type="NCBI Taxonomy" id="1752077"/>
    <lineage>
        <taxon>Bacteria</taxon>
        <taxon>Pseudomonadati</taxon>
        <taxon>Bacteroidota</taxon>
        <taxon>Chitinophagia</taxon>
        <taxon>Chitinophagales</taxon>
        <taxon>Chitinophagaceae</taxon>
        <taxon>Niabella</taxon>
    </lineage>
</organism>
<feature type="domain" description="F5/8 type C" evidence="1">
    <location>
        <begin position="232"/>
        <end position="401"/>
    </location>
</feature>
<dbReference type="InterPro" id="IPR008979">
    <property type="entry name" value="Galactose-bd-like_sf"/>
</dbReference>
<dbReference type="Proteomes" id="UP001199816">
    <property type="component" value="Unassembled WGS sequence"/>
</dbReference>
<dbReference type="SUPFAM" id="SSF49785">
    <property type="entry name" value="Galactose-binding domain-like"/>
    <property type="match status" value="1"/>
</dbReference>
<gene>
    <name evidence="2" type="ORF">LQ567_07140</name>
</gene>
<dbReference type="PROSITE" id="PS50022">
    <property type="entry name" value="FA58C_3"/>
    <property type="match status" value="1"/>
</dbReference>
<name>A0ABS8PN64_9BACT</name>